<evidence type="ECO:0000256" key="1">
    <source>
        <dbReference type="SAM" id="MobiDB-lite"/>
    </source>
</evidence>
<dbReference type="Proteomes" id="UP000799771">
    <property type="component" value="Unassembled WGS sequence"/>
</dbReference>
<feature type="region of interest" description="Disordered" evidence="1">
    <location>
        <begin position="73"/>
        <end position="117"/>
    </location>
</feature>
<dbReference type="EMBL" id="ML977521">
    <property type="protein sequence ID" value="KAF2123877.1"/>
    <property type="molecule type" value="Genomic_DNA"/>
</dbReference>
<evidence type="ECO:0000313" key="3">
    <source>
        <dbReference type="Proteomes" id="UP000799771"/>
    </source>
</evidence>
<accession>A0A6A5ZYL6</accession>
<feature type="compositionally biased region" description="Polar residues" evidence="1">
    <location>
        <begin position="73"/>
        <end position="84"/>
    </location>
</feature>
<dbReference type="GeneID" id="54402535"/>
<sequence>MFMGSIPTLKPLLSQLHSRLLSMNSYPRSKIYYGTDDTKTTNTIGSKPFKGLKLRRVGSVTIALEEIDNMTSMTRHEAGSSTESILGRTADRHEDTLVVESEAPRTREGTSPQPLETDGIQVAKGYKVDYTEKIEKNVAEFRQSGFEREAVQR</sequence>
<dbReference type="OrthoDB" id="3752473at2759"/>
<evidence type="ECO:0000313" key="2">
    <source>
        <dbReference type="EMBL" id="KAF2123877.1"/>
    </source>
</evidence>
<dbReference type="RefSeq" id="XP_033518271.1">
    <property type="nucleotide sequence ID" value="XM_033662103.1"/>
</dbReference>
<proteinExistence type="predicted"/>
<dbReference type="AlphaFoldDB" id="A0A6A5ZYL6"/>
<organism evidence="2 3">
    <name type="scientific">Dothidotthia symphoricarpi CBS 119687</name>
    <dbReference type="NCBI Taxonomy" id="1392245"/>
    <lineage>
        <taxon>Eukaryota</taxon>
        <taxon>Fungi</taxon>
        <taxon>Dikarya</taxon>
        <taxon>Ascomycota</taxon>
        <taxon>Pezizomycotina</taxon>
        <taxon>Dothideomycetes</taxon>
        <taxon>Pleosporomycetidae</taxon>
        <taxon>Pleosporales</taxon>
        <taxon>Dothidotthiaceae</taxon>
        <taxon>Dothidotthia</taxon>
    </lineage>
</organism>
<reference evidence="2" key="1">
    <citation type="journal article" date="2020" name="Stud. Mycol.">
        <title>101 Dothideomycetes genomes: a test case for predicting lifestyles and emergence of pathogens.</title>
        <authorList>
            <person name="Haridas S."/>
            <person name="Albert R."/>
            <person name="Binder M."/>
            <person name="Bloem J."/>
            <person name="Labutti K."/>
            <person name="Salamov A."/>
            <person name="Andreopoulos B."/>
            <person name="Baker S."/>
            <person name="Barry K."/>
            <person name="Bills G."/>
            <person name="Bluhm B."/>
            <person name="Cannon C."/>
            <person name="Castanera R."/>
            <person name="Culley D."/>
            <person name="Daum C."/>
            <person name="Ezra D."/>
            <person name="Gonzalez J."/>
            <person name="Henrissat B."/>
            <person name="Kuo A."/>
            <person name="Liang C."/>
            <person name="Lipzen A."/>
            <person name="Lutzoni F."/>
            <person name="Magnuson J."/>
            <person name="Mondo S."/>
            <person name="Nolan M."/>
            <person name="Ohm R."/>
            <person name="Pangilinan J."/>
            <person name="Park H.-J."/>
            <person name="Ramirez L."/>
            <person name="Alfaro M."/>
            <person name="Sun H."/>
            <person name="Tritt A."/>
            <person name="Yoshinaga Y."/>
            <person name="Zwiers L.-H."/>
            <person name="Turgeon B."/>
            <person name="Goodwin S."/>
            <person name="Spatafora J."/>
            <person name="Crous P."/>
            <person name="Grigoriev I."/>
        </authorList>
    </citation>
    <scope>NUCLEOTIDE SEQUENCE</scope>
    <source>
        <strain evidence="2">CBS 119687</strain>
    </source>
</reference>
<gene>
    <name evidence="2" type="ORF">P153DRAFT_140550</name>
</gene>
<keyword evidence="3" id="KW-1185">Reference proteome</keyword>
<name>A0A6A5ZYL6_9PLEO</name>
<protein>
    <submittedName>
        <fullName evidence="2">Uncharacterized protein</fullName>
    </submittedName>
</protein>
<feature type="compositionally biased region" description="Basic and acidic residues" evidence="1">
    <location>
        <begin position="89"/>
        <end position="108"/>
    </location>
</feature>